<organism evidence="1 2">
    <name type="scientific">Caenorhabditis briggsae</name>
    <dbReference type="NCBI Taxonomy" id="6238"/>
    <lineage>
        <taxon>Eukaryota</taxon>
        <taxon>Metazoa</taxon>
        <taxon>Ecdysozoa</taxon>
        <taxon>Nematoda</taxon>
        <taxon>Chromadorea</taxon>
        <taxon>Rhabditida</taxon>
        <taxon>Rhabditina</taxon>
        <taxon>Rhabditomorpha</taxon>
        <taxon>Rhabditoidea</taxon>
        <taxon>Rhabditidae</taxon>
        <taxon>Peloderinae</taxon>
        <taxon>Caenorhabditis</taxon>
    </lineage>
</organism>
<name>A0AAE9ISH2_CAEBR</name>
<sequence length="130" mass="15173">MYIIVILYQVSGKSLNLLCGLVRNPRNTESKETVGVWDSEGSRNDDFKSKEWLDFDNSHVGSIMGEETVRGTRTKISRTDTMFGRISTFKSEEYGMKGDRWRLESRRARNKDFKSKEWLDFGDSRARNMM</sequence>
<evidence type="ECO:0000313" key="1">
    <source>
        <dbReference type="EMBL" id="ULU03350.1"/>
    </source>
</evidence>
<dbReference type="EMBL" id="CP090893">
    <property type="protein sequence ID" value="ULU03350.1"/>
    <property type="molecule type" value="Genomic_DNA"/>
</dbReference>
<accession>A0AAE9ISH2</accession>
<evidence type="ECO:0000313" key="2">
    <source>
        <dbReference type="Proteomes" id="UP000827892"/>
    </source>
</evidence>
<proteinExistence type="predicted"/>
<dbReference type="Proteomes" id="UP000827892">
    <property type="component" value="Chromosome III"/>
</dbReference>
<reference evidence="1 2" key="1">
    <citation type="submission" date="2022-05" db="EMBL/GenBank/DDBJ databases">
        <title>Chromosome-level reference genomes for two strains of Caenorhabditis briggsae: an improved platform for comparative genomics.</title>
        <authorList>
            <person name="Stevens L."/>
            <person name="Andersen E.C."/>
        </authorList>
    </citation>
    <scope>NUCLEOTIDE SEQUENCE [LARGE SCALE GENOMIC DNA]</scope>
    <source>
        <strain evidence="1">QX1410_ONT</strain>
        <tissue evidence="1">Whole-organism</tissue>
    </source>
</reference>
<protein>
    <submittedName>
        <fullName evidence="1">Uncharacterized protein</fullName>
    </submittedName>
</protein>
<gene>
    <name evidence="1" type="ORF">L3Y34_002725</name>
</gene>
<dbReference type="AlphaFoldDB" id="A0AAE9ISH2"/>